<keyword evidence="4" id="KW-0670">Pyruvate</keyword>
<dbReference type="Proteomes" id="UP000711614">
    <property type="component" value="Unassembled WGS sequence"/>
</dbReference>
<dbReference type="PANTHER" id="PTHR43615">
    <property type="entry name" value="PHOSPHOENOLPYRUVATE SYNTHASE-RELATED"/>
    <property type="match status" value="1"/>
</dbReference>
<dbReference type="GO" id="GO:0008986">
    <property type="term" value="F:pyruvate, water dikinase activity"/>
    <property type="evidence" value="ECO:0007669"/>
    <property type="project" value="UniProtKB-EC"/>
</dbReference>
<dbReference type="SUPFAM" id="SSF52009">
    <property type="entry name" value="Phosphohistidine domain"/>
    <property type="match status" value="1"/>
</dbReference>
<dbReference type="RefSeq" id="WP_209677317.1">
    <property type="nucleotide sequence ID" value="NZ_JAGIOI010000001.1"/>
</dbReference>
<dbReference type="Gene3D" id="3.30.1490.20">
    <property type="entry name" value="ATP-grasp fold, A domain"/>
    <property type="match status" value="1"/>
</dbReference>
<dbReference type="Gene3D" id="3.50.30.10">
    <property type="entry name" value="Phosphohistidine domain"/>
    <property type="match status" value="1"/>
</dbReference>
<keyword evidence="5" id="KW-1185">Reference proteome</keyword>
<organism evidence="4 5">
    <name type="scientific">Arthrobacter stackebrandtii</name>
    <dbReference type="NCBI Taxonomy" id="272161"/>
    <lineage>
        <taxon>Bacteria</taxon>
        <taxon>Bacillati</taxon>
        <taxon>Actinomycetota</taxon>
        <taxon>Actinomycetes</taxon>
        <taxon>Micrococcales</taxon>
        <taxon>Micrococcaceae</taxon>
        <taxon>Arthrobacter</taxon>
    </lineage>
</organism>
<protein>
    <submittedName>
        <fullName evidence="4">Pyruvate,water dikinase</fullName>
        <ecNumber evidence="4">2.7.9.2</ecNumber>
    </submittedName>
</protein>
<keyword evidence="4" id="KW-0808">Transferase</keyword>
<dbReference type="PANTHER" id="PTHR43615:SF1">
    <property type="entry name" value="PPDK_N DOMAIN-CONTAINING PROTEIN"/>
    <property type="match status" value="1"/>
</dbReference>
<proteinExistence type="predicted"/>
<dbReference type="InterPro" id="IPR051549">
    <property type="entry name" value="PEP_Utilizing_Enz"/>
</dbReference>
<dbReference type="Gene3D" id="3.30.470.20">
    <property type="entry name" value="ATP-grasp fold, B domain"/>
    <property type="match status" value="1"/>
</dbReference>
<dbReference type="EMBL" id="JAGIOI010000001">
    <property type="protein sequence ID" value="MBP2411889.1"/>
    <property type="molecule type" value="Genomic_DNA"/>
</dbReference>
<evidence type="ECO:0000256" key="1">
    <source>
        <dbReference type="SAM" id="MobiDB-lite"/>
    </source>
</evidence>
<dbReference type="InterPro" id="IPR036637">
    <property type="entry name" value="Phosphohistidine_dom_sf"/>
</dbReference>
<dbReference type="SUPFAM" id="SSF56059">
    <property type="entry name" value="Glutathione synthetase ATP-binding domain-like"/>
    <property type="match status" value="1"/>
</dbReference>
<evidence type="ECO:0000313" key="4">
    <source>
        <dbReference type="EMBL" id="MBP2411889.1"/>
    </source>
</evidence>
<feature type="domain" description="PEP-utilising enzyme mobile" evidence="2">
    <location>
        <begin position="743"/>
        <end position="812"/>
    </location>
</feature>
<feature type="domain" description="Pyruvate phosphate dikinase AMP/ATP-binding" evidence="3">
    <location>
        <begin position="21"/>
        <end position="297"/>
    </location>
</feature>
<reference evidence="4 5" key="1">
    <citation type="submission" date="2021-03" db="EMBL/GenBank/DDBJ databases">
        <title>Sequencing the genomes of 1000 actinobacteria strains.</title>
        <authorList>
            <person name="Klenk H.-P."/>
        </authorList>
    </citation>
    <scope>NUCLEOTIDE SEQUENCE [LARGE SCALE GENOMIC DNA]</scope>
    <source>
        <strain evidence="4 5">DSM 16005</strain>
    </source>
</reference>
<evidence type="ECO:0000313" key="5">
    <source>
        <dbReference type="Proteomes" id="UP000711614"/>
    </source>
</evidence>
<sequence>MGTQDALVAGLAQVGRGDLGMAGGKAANLGELIRGGFAVPDGFVVLTASYRAAIDAAGLATGTAAGGLRGAIAAAPVPDNVAAAILDAYRRLGSGPVAVRSSATAEDLPGATFAGQQDSFLNIMGEPEVVDAVRRCWASLWTDRAVAYRNKAGIDHAQVQIAVVVQAMVDADTAGVAFTANPVTGVRSEIVVNASAGLGEAVVSGLVTPDQFVLSRDGRVLSRQAGLREVVIRSKPDGGTESQRGGTESPPLGESALLRLAEVCSRIEQHFGGPQDIEWAMAGDRLWIVQARPLTAVPPAPVEVNPLRKLMTGIIAELLPVRPYPLDMSSWTVHGHGRILTRMMAEIPGIELSIEDILPESRGVVQEMVPPRPRPTVHTLTAPFRLVPKIRRFRPSNWMQDARFLAFDSDAAELSRLDVSGMAWAELVDVPRRAMAVLDGFITLRIDYLPRVGFELARLKVLLGLTGLGREFSSLSTVTATRTGDANRALRGLALAVSGNRQWRTAVLDNSPGELGDLIATDPAFAPLHQQIDGYLAEFGHRETTSAFLVSEPTWVDDPAVLYGAVRAMLDQPEPVGQEDRAGVAELRVAGRTRVPGRLRAAIASAARGTRSGIAFREDSHFHAMRLVPPIRHAMLEAGARLTDAGILPSADAVFHLRLEEVTGIQEPATLTQGRKADLRALVEDRMRRRALLAGAPLISPLTLKAGRDKGGSLVSGTPAGGGRATGAVRIIRGPGDFSRLLQGEIMVCPYTNPSWTPLFQIAAGVIVDTGGAASHAAIVAREYGLSAIMGTGTGTSVLRDGQRVTVDGTTGLVSGADLA</sequence>
<gene>
    <name evidence="4" type="ORF">JOF48_000688</name>
</gene>
<dbReference type="InterPro" id="IPR013815">
    <property type="entry name" value="ATP_grasp_subdomain_1"/>
</dbReference>
<evidence type="ECO:0000259" key="2">
    <source>
        <dbReference type="Pfam" id="PF00391"/>
    </source>
</evidence>
<dbReference type="InterPro" id="IPR002192">
    <property type="entry name" value="PPDK_AMP/ATP-bd"/>
</dbReference>
<dbReference type="Pfam" id="PF01326">
    <property type="entry name" value="PPDK_N"/>
    <property type="match status" value="1"/>
</dbReference>
<name>A0ABS4YT20_9MICC</name>
<dbReference type="Pfam" id="PF00391">
    <property type="entry name" value="PEP-utilizers"/>
    <property type="match status" value="1"/>
</dbReference>
<evidence type="ECO:0000259" key="3">
    <source>
        <dbReference type="Pfam" id="PF01326"/>
    </source>
</evidence>
<feature type="region of interest" description="Disordered" evidence="1">
    <location>
        <begin position="232"/>
        <end position="252"/>
    </location>
</feature>
<accession>A0ABS4YT20</accession>
<dbReference type="InterPro" id="IPR008279">
    <property type="entry name" value="PEP-util_enz_mobile_dom"/>
</dbReference>
<comment type="caution">
    <text evidence="4">The sequence shown here is derived from an EMBL/GenBank/DDBJ whole genome shotgun (WGS) entry which is preliminary data.</text>
</comment>
<dbReference type="EC" id="2.7.9.2" evidence="4"/>